<proteinExistence type="predicted"/>
<dbReference type="EMBL" id="BGPR01003970">
    <property type="protein sequence ID" value="GBM94444.1"/>
    <property type="molecule type" value="Genomic_DNA"/>
</dbReference>
<dbReference type="Proteomes" id="UP000499080">
    <property type="component" value="Unassembled WGS sequence"/>
</dbReference>
<keyword evidence="1" id="KW-0812">Transmembrane</keyword>
<comment type="caution">
    <text evidence="2">The sequence shown here is derived from an EMBL/GenBank/DDBJ whole genome shotgun (WGS) entry which is preliminary data.</text>
</comment>
<evidence type="ECO:0000313" key="3">
    <source>
        <dbReference type="Proteomes" id="UP000499080"/>
    </source>
</evidence>
<evidence type="ECO:0000256" key="1">
    <source>
        <dbReference type="SAM" id="Phobius"/>
    </source>
</evidence>
<keyword evidence="1" id="KW-0472">Membrane</keyword>
<dbReference type="AlphaFoldDB" id="A0A4Y2JWR1"/>
<evidence type="ECO:0000313" key="2">
    <source>
        <dbReference type="EMBL" id="GBM94444.1"/>
    </source>
</evidence>
<gene>
    <name evidence="2" type="ORF">AVEN_144285_1</name>
</gene>
<keyword evidence="3" id="KW-1185">Reference proteome</keyword>
<keyword evidence="1" id="KW-1133">Transmembrane helix</keyword>
<sequence length="79" mass="9055">MEANIPNGKSKSRSMSPLNVLLTILFLILTFVGMLYINFYLFSTQAPINRYGSSHRNSVKTKDDYEFDISQETFSIRLA</sequence>
<feature type="transmembrane region" description="Helical" evidence="1">
    <location>
        <begin position="20"/>
        <end position="42"/>
    </location>
</feature>
<accession>A0A4Y2JWR1</accession>
<name>A0A4Y2JWR1_ARAVE</name>
<reference evidence="2 3" key="1">
    <citation type="journal article" date="2019" name="Sci. Rep.">
        <title>Orb-weaving spider Araneus ventricosus genome elucidates the spidroin gene catalogue.</title>
        <authorList>
            <person name="Kono N."/>
            <person name="Nakamura H."/>
            <person name="Ohtoshi R."/>
            <person name="Moran D.A.P."/>
            <person name="Shinohara A."/>
            <person name="Yoshida Y."/>
            <person name="Fujiwara M."/>
            <person name="Mori M."/>
            <person name="Tomita M."/>
            <person name="Arakawa K."/>
        </authorList>
    </citation>
    <scope>NUCLEOTIDE SEQUENCE [LARGE SCALE GENOMIC DNA]</scope>
</reference>
<protein>
    <submittedName>
        <fullName evidence="2">Uncharacterized protein</fullName>
    </submittedName>
</protein>
<organism evidence="2 3">
    <name type="scientific">Araneus ventricosus</name>
    <name type="common">Orbweaver spider</name>
    <name type="synonym">Epeira ventricosa</name>
    <dbReference type="NCBI Taxonomy" id="182803"/>
    <lineage>
        <taxon>Eukaryota</taxon>
        <taxon>Metazoa</taxon>
        <taxon>Ecdysozoa</taxon>
        <taxon>Arthropoda</taxon>
        <taxon>Chelicerata</taxon>
        <taxon>Arachnida</taxon>
        <taxon>Araneae</taxon>
        <taxon>Araneomorphae</taxon>
        <taxon>Entelegynae</taxon>
        <taxon>Araneoidea</taxon>
        <taxon>Araneidae</taxon>
        <taxon>Araneus</taxon>
    </lineage>
</organism>